<dbReference type="EMBL" id="JFGV01000100">
    <property type="protein sequence ID" value="EYU13259.1"/>
    <property type="molecule type" value="Genomic_DNA"/>
</dbReference>
<dbReference type="Pfam" id="PF04347">
    <property type="entry name" value="FliO"/>
    <property type="match status" value="1"/>
</dbReference>
<dbReference type="RefSeq" id="WP_036783296.1">
    <property type="nucleotide sequence ID" value="NZ_CAWLTM010000015.1"/>
</dbReference>
<keyword evidence="1 7" id="KW-1003">Cell membrane</keyword>
<evidence type="ECO:0000256" key="2">
    <source>
        <dbReference type="ARBA" id="ARBA00022692"/>
    </source>
</evidence>
<evidence type="ECO:0000256" key="6">
    <source>
        <dbReference type="ARBA" id="ARBA00037937"/>
    </source>
</evidence>
<keyword evidence="4 7" id="KW-0472">Membrane</keyword>
<evidence type="ECO:0000256" key="4">
    <source>
        <dbReference type="ARBA" id="ARBA00023136"/>
    </source>
</evidence>
<gene>
    <name evidence="8" type="ORF">BA1DRAFT_04273</name>
</gene>
<dbReference type="GO" id="GO:0005886">
    <property type="term" value="C:plasma membrane"/>
    <property type="evidence" value="ECO:0007669"/>
    <property type="project" value="UniProtKB-SubCell"/>
</dbReference>
<feature type="transmembrane region" description="Helical" evidence="7">
    <location>
        <begin position="36"/>
        <end position="57"/>
    </location>
</feature>
<evidence type="ECO:0000256" key="3">
    <source>
        <dbReference type="ARBA" id="ARBA00022989"/>
    </source>
</evidence>
<dbReference type="PANTHER" id="PTHR38766">
    <property type="entry name" value="FLAGELLAR PROTEIN FLIO"/>
    <property type="match status" value="1"/>
</dbReference>
<evidence type="ECO:0000313" key="9">
    <source>
        <dbReference type="Proteomes" id="UP000023464"/>
    </source>
</evidence>
<dbReference type="NCBIfam" id="TIGR03500">
    <property type="entry name" value="FliO_TIGR"/>
    <property type="match status" value="1"/>
</dbReference>
<keyword evidence="8" id="KW-0282">Flagellum</keyword>
<keyword evidence="8" id="KW-0966">Cell projection</keyword>
<dbReference type="InterPro" id="IPR052205">
    <property type="entry name" value="FliO/MopB"/>
</dbReference>
<sequence>MAFQPSLHNGAAQPAAQTQTVTQVATSAPLPAGQTLMQVSSALAGVLLLIFTLTWLIRRMGLFANKGKTQQQLSIKASCSLGQRERVVIVEVEDNWLVLGVTAQQINLLHQMPIPESNRDTTEGQVIKPALFGQILKNTLMRQGKNDEKK</sequence>
<comment type="caution">
    <text evidence="8">The sequence shown here is derived from an EMBL/GenBank/DDBJ whole genome shotgun (WGS) entry which is preliminary data.</text>
</comment>
<evidence type="ECO:0000256" key="7">
    <source>
        <dbReference type="RuleBase" id="RU362064"/>
    </source>
</evidence>
<dbReference type="AlphaFoldDB" id="A0A022PCK0"/>
<keyword evidence="9" id="KW-1185">Reference proteome</keyword>
<reference evidence="8 9" key="1">
    <citation type="submission" date="2014-03" db="EMBL/GenBank/DDBJ databases">
        <title>Draft Genome of Photorhabdus luminescens BA1, an Egyptian Isolate.</title>
        <authorList>
            <person name="Ghazal S."/>
            <person name="Hurst S.G.IV."/>
            <person name="Morris K."/>
            <person name="Thomas K."/>
            <person name="Tisa L.S."/>
        </authorList>
    </citation>
    <scope>NUCLEOTIDE SEQUENCE [LARGE SCALE GENOMIC DNA]</scope>
    <source>
        <strain evidence="8 9">BA1</strain>
    </source>
</reference>
<dbReference type="GO" id="GO:0009425">
    <property type="term" value="C:bacterial-type flagellum basal body"/>
    <property type="evidence" value="ECO:0007669"/>
    <property type="project" value="UniProtKB-SubCell"/>
</dbReference>
<comment type="subcellular location">
    <subcellularLocation>
        <location evidence="7">Cell membrane</location>
    </subcellularLocation>
    <subcellularLocation>
        <location evidence="7">Bacterial flagellum basal body</location>
    </subcellularLocation>
</comment>
<evidence type="ECO:0000256" key="1">
    <source>
        <dbReference type="ARBA" id="ARBA00022475"/>
    </source>
</evidence>
<evidence type="ECO:0000256" key="5">
    <source>
        <dbReference type="ARBA" id="ARBA00023143"/>
    </source>
</evidence>
<keyword evidence="2 7" id="KW-0812">Transmembrane</keyword>
<dbReference type="GO" id="GO:0044781">
    <property type="term" value="P:bacterial-type flagellum organization"/>
    <property type="evidence" value="ECO:0007669"/>
    <property type="project" value="UniProtKB-UniRule"/>
</dbReference>
<dbReference type="InterPro" id="IPR022781">
    <property type="entry name" value="Flagellar_biosynth_FliO"/>
</dbReference>
<dbReference type="Proteomes" id="UP000023464">
    <property type="component" value="Unassembled WGS sequence"/>
</dbReference>
<dbReference type="PATRIC" id="fig|1393736.3.peg.4357"/>
<dbReference type="PANTHER" id="PTHR38766:SF1">
    <property type="entry name" value="FLAGELLAR PROTEIN FLIO"/>
    <property type="match status" value="1"/>
</dbReference>
<comment type="similarity">
    <text evidence="6 7">Belongs to the FliO/MopB family.</text>
</comment>
<evidence type="ECO:0000313" key="8">
    <source>
        <dbReference type="EMBL" id="EYU13259.1"/>
    </source>
</evidence>
<name>A0A022PCK0_9GAMM</name>
<keyword evidence="8" id="KW-0969">Cilium</keyword>
<proteinExistence type="inferred from homology"/>
<accession>A0A022PCK0</accession>
<protein>
    <recommendedName>
        <fullName evidence="7">Flagellar protein</fullName>
    </recommendedName>
</protein>
<keyword evidence="3 7" id="KW-1133">Transmembrane helix</keyword>
<keyword evidence="5 7" id="KW-0975">Bacterial flagellum</keyword>
<organism evidence="8 9">
    <name type="scientific">Photorhabdus aegyptia</name>
    <dbReference type="NCBI Taxonomy" id="2805098"/>
    <lineage>
        <taxon>Bacteria</taxon>
        <taxon>Pseudomonadati</taxon>
        <taxon>Pseudomonadota</taxon>
        <taxon>Gammaproteobacteria</taxon>
        <taxon>Enterobacterales</taxon>
        <taxon>Morganellaceae</taxon>
        <taxon>Photorhabdus</taxon>
    </lineage>
</organism>